<reference evidence="3" key="1">
    <citation type="submission" date="2021-07" db="EMBL/GenBank/DDBJ databases">
        <authorList>
            <person name="Catto M.A."/>
            <person name="Jacobson A."/>
            <person name="Kennedy G."/>
            <person name="Labadie P."/>
            <person name="Hunt B.G."/>
            <person name="Srinivasan R."/>
        </authorList>
    </citation>
    <scope>NUCLEOTIDE SEQUENCE</scope>
    <source>
        <strain evidence="3">PL_HMW_Pooled</strain>
        <tissue evidence="3">Head</tissue>
    </source>
</reference>
<evidence type="ECO:0000313" key="4">
    <source>
        <dbReference type="Proteomes" id="UP001219518"/>
    </source>
</evidence>
<accession>A0AAE1L6R9</accession>
<protein>
    <submittedName>
        <fullName evidence="3">Tubby protein-like protein 1</fullName>
    </submittedName>
</protein>
<dbReference type="Proteomes" id="UP001219518">
    <property type="component" value="Unassembled WGS sequence"/>
</dbReference>
<evidence type="ECO:0000259" key="2">
    <source>
        <dbReference type="Pfam" id="PF16064"/>
    </source>
</evidence>
<reference evidence="3" key="2">
    <citation type="journal article" date="2023" name="BMC Genomics">
        <title>Pest status, molecular evolution, and epigenetic factors derived from the genome assembly of Frankliniella fusca, a thysanopteran phytovirus vector.</title>
        <authorList>
            <person name="Catto M.A."/>
            <person name="Labadie P.E."/>
            <person name="Jacobson A.L."/>
            <person name="Kennedy G.G."/>
            <person name="Srinivasan R."/>
            <person name="Hunt B.G."/>
        </authorList>
    </citation>
    <scope>NUCLEOTIDE SEQUENCE</scope>
    <source>
        <strain evidence="3">PL_HMW_Pooled</strain>
    </source>
</reference>
<evidence type="ECO:0000313" key="3">
    <source>
        <dbReference type="EMBL" id="KAK3907147.1"/>
    </source>
</evidence>
<proteinExistence type="predicted"/>
<dbReference type="Pfam" id="PF16064">
    <property type="entry name" value="DUF4806"/>
    <property type="match status" value="1"/>
</dbReference>
<dbReference type="InterPro" id="IPR032071">
    <property type="entry name" value="DUF4806"/>
</dbReference>
<sequence length="228" mass="25061">MELCPGDLLASEMTEGDGPLVLDTPQNFTESTPSSSSLVIGRSKVSLRPISQAEHMTIISVQVDIKNRLDVMERMLCSILRALKPSQKVVMPKELPPLPLTSLDQFDKNEVFLSNSADRSDTTEYLSKCVPEHLSVKDQVSNIFGKTMSDTLAAHFNWKGRGKKTFSTTNLCAVAPSWMSIKKNSNVIGEAETAMKEWLKYAPKRAATKSKKDCESSSSSPTDEGDIS</sequence>
<comment type="caution">
    <text evidence="3">The sequence shown here is derived from an EMBL/GenBank/DDBJ whole genome shotgun (WGS) entry which is preliminary data.</text>
</comment>
<dbReference type="EMBL" id="JAHWGI010000001">
    <property type="protein sequence ID" value="KAK3907147.1"/>
    <property type="molecule type" value="Genomic_DNA"/>
</dbReference>
<keyword evidence="4" id="KW-1185">Reference proteome</keyword>
<gene>
    <name evidence="3" type="ORF">KUF71_000067</name>
</gene>
<feature type="domain" description="DUF4806" evidence="2">
    <location>
        <begin position="98"/>
        <end position="165"/>
    </location>
</feature>
<name>A0AAE1L6R9_9NEOP</name>
<dbReference type="AlphaFoldDB" id="A0AAE1L6R9"/>
<organism evidence="3 4">
    <name type="scientific">Frankliniella fusca</name>
    <dbReference type="NCBI Taxonomy" id="407009"/>
    <lineage>
        <taxon>Eukaryota</taxon>
        <taxon>Metazoa</taxon>
        <taxon>Ecdysozoa</taxon>
        <taxon>Arthropoda</taxon>
        <taxon>Hexapoda</taxon>
        <taxon>Insecta</taxon>
        <taxon>Pterygota</taxon>
        <taxon>Neoptera</taxon>
        <taxon>Paraneoptera</taxon>
        <taxon>Thysanoptera</taxon>
        <taxon>Terebrantia</taxon>
        <taxon>Thripoidea</taxon>
        <taxon>Thripidae</taxon>
        <taxon>Frankliniella</taxon>
    </lineage>
</organism>
<evidence type="ECO:0000256" key="1">
    <source>
        <dbReference type="SAM" id="MobiDB-lite"/>
    </source>
</evidence>
<feature type="region of interest" description="Disordered" evidence="1">
    <location>
        <begin position="206"/>
        <end position="228"/>
    </location>
</feature>
<dbReference type="PANTHER" id="PTHR34153:SF2">
    <property type="entry name" value="SI:CH211-262H13.3-RELATED"/>
    <property type="match status" value="1"/>
</dbReference>
<dbReference type="PANTHER" id="PTHR34153">
    <property type="entry name" value="SI:CH211-262H13.3-RELATED-RELATED"/>
    <property type="match status" value="1"/>
</dbReference>